<protein>
    <submittedName>
        <fullName evidence="1">RCG61081</fullName>
    </submittedName>
</protein>
<reference evidence="2" key="1">
    <citation type="submission" date="2005-09" db="EMBL/GenBank/DDBJ databases">
        <authorList>
            <person name="Mural R.J."/>
            <person name="Li P.W."/>
            <person name="Adams M.D."/>
            <person name="Amanatides P.G."/>
            <person name="Baden-Tillson H."/>
            <person name="Barnstead M."/>
            <person name="Chin S.H."/>
            <person name="Dew I."/>
            <person name="Evans C.A."/>
            <person name="Ferriera S."/>
            <person name="Flanigan M."/>
            <person name="Fosler C."/>
            <person name="Glodek A."/>
            <person name="Gu Z."/>
            <person name="Holt R.A."/>
            <person name="Jennings D."/>
            <person name="Kraft C.L."/>
            <person name="Lu F."/>
            <person name="Nguyen T."/>
            <person name="Nusskern D.R."/>
            <person name="Pfannkoch C.M."/>
            <person name="Sitter C."/>
            <person name="Sutton G.G."/>
            <person name="Venter J.C."/>
            <person name="Wang Z."/>
            <person name="Woodage T."/>
            <person name="Zheng X.H."/>
            <person name="Zhong F."/>
        </authorList>
    </citation>
    <scope>NUCLEOTIDE SEQUENCE [LARGE SCALE GENOMIC DNA]</scope>
    <source>
        <strain>BN</strain>
        <strain evidence="2">Sprague-Dawley</strain>
    </source>
</reference>
<evidence type="ECO:0000313" key="2">
    <source>
        <dbReference type="Proteomes" id="UP000234681"/>
    </source>
</evidence>
<proteinExistence type="predicted"/>
<name>A6JKR2_RAT</name>
<gene>
    <name evidence="1" type="ORF">rCG_61081</name>
</gene>
<accession>A6JKR2</accession>
<evidence type="ECO:0000313" key="1">
    <source>
        <dbReference type="EMBL" id="EDL97278.1"/>
    </source>
</evidence>
<dbReference type="AlphaFoldDB" id="A6JKR2"/>
<organism evidence="1 2">
    <name type="scientific">Rattus norvegicus</name>
    <name type="common">Rat</name>
    <dbReference type="NCBI Taxonomy" id="10116"/>
    <lineage>
        <taxon>Eukaryota</taxon>
        <taxon>Metazoa</taxon>
        <taxon>Chordata</taxon>
        <taxon>Craniata</taxon>
        <taxon>Vertebrata</taxon>
        <taxon>Euteleostomi</taxon>
        <taxon>Mammalia</taxon>
        <taxon>Eutheria</taxon>
        <taxon>Euarchontoglires</taxon>
        <taxon>Glires</taxon>
        <taxon>Rodentia</taxon>
        <taxon>Myomorpha</taxon>
        <taxon>Muroidea</taxon>
        <taxon>Muridae</taxon>
        <taxon>Murinae</taxon>
        <taxon>Rattus</taxon>
    </lineage>
</organism>
<dbReference type="EMBL" id="CH473988">
    <property type="protein sequence ID" value="EDL97278.1"/>
    <property type="molecule type" value="Genomic_DNA"/>
</dbReference>
<dbReference type="Proteomes" id="UP000234681">
    <property type="component" value="Chromosome 20"/>
</dbReference>
<sequence>MTVNAARQKNLKTSLNMIFAFGSSGSSFCLPLEASY</sequence>